<proteinExistence type="predicted"/>
<dbReference type="STRING" id="551115.Aazo_0800"/>
<keyword evidence="2" id="KW-1185">Reference proteome</keyword>
<evidence type="ECO:0000313" key="1">
    <source>
        <dbReference type="EMBL" id="ADI63228.1"/>
    </source>
</evidence>
<protein>
    <submittedName>
        <fullName evidence="1">Uncharacterized protein</fullName>
    </submittedName>
</protein>
<dbReference type="AlphaFoldDB" id="D7E1K1"/>
<sequence length="59" mass="6813">MQRRRDAKRILVELSQGLSGKCHFISRSPEFLIVNAPVITIVEGFRWSGIDKCDRRGRI</sequence>
<name>D7E1K1_NOSA0</name>
<dbReference type="KEGG" id="naz:Aazo_0800"/>
<dbReference type="OrthoDB" id="518124at2"/>
<accession>D7E1K1</accession>
<dbReference type="HOGENOM" id="CLU_2955986_0_0_3"/>
<dbReference type="Proteomes" id="UP000001511">
    <property type="component" value="Chromosome"/>
</dbReference>
<gene>
    <name evidence="1" type="ordered locus">Aazo_0800</name>
</gene>
<evidence type="ECO:0000313" key="2">
    <source>
        <dbReference type="Proteomes" id="UP000001511"/>
    </source>
</evidence>
<organism evidence="1 2">
    <name type="scientific">Nostoc azollae (strain 0708)</name>
    <name type="common">Anabaena azollae (strain 0708)</name>
    <dbReference type="NCBI Taxonomy" id="551115"/>
    <lineage>
        <taxon>Bacteria</taxon>
        <taxon>Bacillati</taxon>
        <taxon>Cyanobacteriota</taxon>
        <taxon>Cyanophyceae</taxon>
        <taxon>Nostocales</taxon>
        <taxon>Nostocaceae</taxon>
        <taxon>Trichormus</taxon>
    </lineage>
</organism>
<dbReference type="EMBL" id="CP002059">
    <property type="protein sequence ID" value="ADI63228.1"/>
    <property type="molecule type" value="Genomic_DNA"/>
</dbReference>
<reference evidence="1 2" key="1">
    <citation type="journal article" date="2010" name="PLoS ONE">
        <title>Genome erosion in a nitrogen-fixing vertically transmitted endosymbiotic multicellular cyanobacterium.</title>
        <authorList>
            <person name="Ran L."/>
            <person name="Larsson J."/>
            <person name="Vigil-Stenman T."/>
            <person name="Nylander J.A."/>
            <person name="Ininbergs K."/>
            <person name="Zheng W.W."/>
            <person name="Lapidus A."/>
            <person name="Lowry S."/>
            <person name="Haselkorn R."/>
            <person name="Bergman B."/>
        </authorList>
    </citation>
    <scope>NUCLEOTIDE SEQUENCE [LARGE SCALE GENOMIC DNA]</scope>
    <source>
        <strain evidence="1 2">0708</strain>
    </source>
</reference>